<dbReference type="RefSeq" id="WP_161819263.1">
    <property type="nucleotide sequence ID" value="NZ_JAACJS010000015.1"/>
</dbReference>
<keyword evidence="1" id="KW-0732">Signal</keyword>
<comment type="caution">
    <text evidence="2">The sequence shown here is derived from an EMBL/GenBank/DDBJ whole genome shotgun (WGS) entry which is preliminary data.</text>
</comment>
<dbReference type="PANTHER" id="PTHR31299">
    <property type="entry name" value="ESTERASE, PUTATIVE (AFU_ORTHOLOGUE AFUA_1G05850)-RELATED"/>
    <property type="match status" value="1"/>
</dbReference>
<sequence>MKFLASVFLFASLTTHAQTQEQLNRIKNEDYINYIVSQVGNKRIVALGEDTHGTAEFYELRAAITKRLIQEKGFTTLVLENPHEDMLALQEKLFAKPLDTLMRQHLFSIYQTKQVKAFLQWFKTYAAKHTRLKLAGCDDSYREILPARMIGQIKKMRLSTLLPLALEFEKRQVKGGDSNLEYGLATYNLLRQIDSLYHKQEIRSKPLEELLFHAKTAYVFYERFSRRATVSRDEMMGERINYYAADSTQKIIVWAHSGHIAKYAWLQQELGLMGATVYKRFPNDYLAISMSSANGNYSYIRNRFINDDHVFNDTLFTAAFRETKYKSWNHFLAANKSEKFVLDLGRIHSADSADFYRSKDIRIQGYRKEGGSYSEFYPVSLPRMFDMILFLRNTTATTALFK</sequence>
<dbReference type="InterPro" id="IPR007815">
    <property type="entry name" value="Emycin_Estase"/>
</dbReference>
<dbReference type="Gene3D" id="3.30.1870.10">
    <property type="entry name" value="EreA-like, domain 2"/>
    <property type="match status" value="1"/>
</dbReference>
<accession>A0ABW9ZXJ1</accession>
<dbReference type="InterPro" id="IPR052036">
    <property type="entry name" value="Hydrolase/PRTase-associated"/>
</dbReference>
<dbReference type="Gene3D" id="1.20.1440.30">
    <property type="entry name" value="Biosynthetic Protein domain"/>
    <property type="match status" value="1"/>
</dbReference>
<organism evidence="2 3">
    <name type="scientific">Sediminibacterium roseum</name>
    <dbReference type="NCBI Taxonomy" id="1978412"/>
    <lineage>
        <taxon>Bacteria</taxon>
        <taxon>Pseudomonadati</taxon>
        <taxon>Bacteroidota</taxon>
        <taxon>Chitinophagia</taxon>
        <taxon>Chitinophagales</taxon>
        <taxon>Chitinophagaceae</taxon>
        <taxon>Sediminibacterium</taxon>
    </lineage>
</organism>
<feature type="signal peptide" evidence="1">
    <location>
        <begin position="1"/>
        <end position="17"/>
    </location>
</feature>
<keyword evidence="3" id="KW-1185">Reference proteome</keyword>
<name>A0ABW9ZXJ1_9BACT</name>
<dbReference type="Pfam" id="PF05139">
    <property type="entry name" value="Erythro_esteras"/>
    <property type="match status" value="1"/>
</dbReference>
<feature type="chain" id="PRO_5045184923" evidence="1">
    <location>
        <begin position="18"/>
        <end position="402"/>
    </location>
</feature>
<evidence type="ECO:0000313" key="3">
    <source>
        <dbReference type="Proteomes" id="UP000753802"/>
    </source>
</evidence>
<evidence type="ECO:0000256" key="1">
    <source>
        <dbReference type="SAM" id="SignalP"/>
    </source>
</evidence>
<dbReference type="Proteomes" id="UP000753802">
    <property type="component" value="Unassembled WGS sequence"/>
</dbReference>
<gene>
    <name evidence="2" type="ORF">GWC95_13580</name>
</gene>
<proteinExistence type="predicted"/>
<dbReference type="CDD" id="cd14728">
    <property type="entry name" value="Ere-like"/>
    <property type="match status" value="1"/>
</dbReference>
<dbReference type="PANTHER" id="PTHR31299:SF0">
    <property type="entry name" value="ESTERASE, PUTATIVE (AFU_ORTHOLOGUE AFUA_1G05850)-RELATED"/>
    <property type="match status" value="1"/>
</dbReference>
<dbReference type="EMBL" id="JAACJS010000015">
    <property type="protein sequence ID" value="NCI50959.1"/>
    <property type="molecule type" value="Genomic_DNA"/>
</dbReference>
<reference evidence="2 3" key="1">
    <citation type="submission" date="2020-01" db="EMBL/GenBank/DDBJ databases">
        <title>Genome analysis.</title>
        <authorList>
            <person name="Wu S."/>
            <person name="Wang G."/>
        </authorList>
    </citation>
    <scope>NUCLEOTIDE SEQUENCE [LARGE SCALE GENOMIC DNA]</scope>
    <source>
        <strain evidence="2 3">SYL130</strain>
    </source>
</reference>
<evidence type="ECO:0000313" key="2">
    <source>
        <dbReference type="EMBL" id="NCI50959.1"/>
    </source>
</evidence>
<dbReference type="SUPFAM" id="SSF159501">
    <property type="entry name" value="EreA/ChaN-like"/>
    <property type="match status" value="1"/>
</dbReference>
<dbReference type="Gene3D" id="3.40.1660.10">
    <property type="entry name" value="EreA-like (biosynthetic domain)"/>
    <property type="match status" value="1"/>
</dbReference>
<protein>
    <submittedName>
        <fullName evidence="2">Erythromycin esterase family protein</fullName>
    </submittedName>
</protein>